<keyword evidence="2" id="KW-0732">Signal</keyword>
<feature type="signal peptide" evidence="2">
    <location>
        <begin position="1"/>
        <end position="21"/>
    </location>
</feature>
<dbReference type="AlphaFoldDB" id="A0A4U3M7Y4"/>
<evidence type="ECO:0008006" key="5">
    <source>
        <dbReference type="Google" id="ProtNLM"/>
    </source>
</evidence>
<feature type="region of interest" description="Disordered" evidence="1">
    <location>
        <begin position="50"/>
        <end position="104"/>
    </location>
</feature>
<reference evidence="3 4" key="1">
    <citation type="submission" date="2019-04" db="EMBL/GenBank/DDBJ databases">
        <title>Herbidospora sp. NEAU-GS14.nov., a novel actinomycete isolated from soil.</title>
        <authorList>
            <person name="Han L."/>
        </authorList>
    </citation>
    <scope>NUCLEOTIDE SEQUENCE [LARGE SCALE GENOMIC DNA]</scope>
    <source>
        <strain evidence="3 4">NEAU-GS14</strain>
    </source>
</reference>
<organism evidence="3 4">
    <name type="scientific">Herbidospora galbida</name>
    <dbReference type="NCBI Taxonomy" id="2575442"/>
    <lineage>
        <taxon>Bacteria</taxon>
        <taxon>Bacillati</taxon>
        <taxon>Actinomycetota</taxon>
        <taxon>Actinomycetes</taxon>
        <taxon>Streptosporangiales</taxon>
        <taxon>Streptosporangiaceae</taxon>
        <taxon>Herbidospora</taxon>
    </lineage>
</organism>
<dbReference type="PROSITE" id="PS51257">
    <property type="entry name" value="PROKAR_LIPOPROTEIN"/>
    <property type="match status" value="1"/>
</dbReference>
<evidence type="ECO:0000256" key="2">
    <source>
        <dbReference type="SAM" id="SignalP"/>
    </source>
</evidence>
<dbReference type="Proteomes" id="UP000308705">
    <property type="component" value="Unassembled WGS sequence"/>
</dbReference>
<gene>
    <name evidence="3" type="ORF">FDA94_27125</name>
</gene>
<evidence type="ECO:0000313" key="3">
    <source>
        <dbReference type="EMBL" id="TKK85098.1"/>
    </source>
</evidence>
<evidence type="ECO:0000313" key="4">
    <source>
        <dbReference type="Proteomes" id="UP000308705"/>
    </source>
</evidence>
<dbReference type="RefSeq" id="WP_137249902.1">
    <property type="nucleotide sequence ID" value="NZ_SZQA01000030.1"/>
</dbReference>
<dbReference type="EMBL" id="SZQA01000030">
    <property type="protein sequence ID" value="TKK85098.1"/>
    <property type="molecule type" value="Genomic_DNA"/>
</dbReference>
<accession>A0A4U3M7Y4</accession>
<comment type="caution">
    <text evidence="3">The sequence shown here is derived from an EMBL/GenBank/DDBJ whole genome shotgun (WGS) entry which is preliminary data.</text>
</comment>
<dbReference type="OrthoDB" id="3536559at2"/>
<evidence type="ECO:0000256" key="1">
    <source>
        <dbReference type="SAM" id="MobiDB-lite"/>
    </source>
</evidence>
<sequence length="164" mass="16928">MPKTVIAALTAALLLSLTACGGTKETAAAPAPVPSGGPGDRTALAECLKEHGVSLPEGGFRNNGGRPGERPSGSPAGDGQWGTRPSGEPRSRPSGFPSMDDKTREAFQACGGGRMQMDGSALNAFRTCMKDNGAEVKSFRDVNQEDPAIKKALEKCRPLMPSGS</sequence>
<keyword evidence="4" id="KW-1185">Reference proteome</keyword>
<proteinExistence type="predicted"/>
<protein>
    <recommendedName>
        <fullName evidence="5">Secreted protein</fullName>
    </recommendedName>
</protein>
<name>A0A4U3M7Y4_9ACTN</name>
<feature type="chain" id="PRO_5039487242" description="Secreted protein" evidence="2">
    <location>
        <begin position="22"/>
        <end position="164"/>
    </location>
</feature>